<name>A0ABR1VHP9_9PEZI</name>
<keyword evidence="2" id="KW-1185">Reference proteome</keyword>
<reference evidence="1 2" key="1">
    <citation type="submission" date="2023-01" db="EMBL/GenBank/DDBJ databases">
        <title>Analysis of 21 Apiospora genomes using comparative genomics revels a genus with tremendous synthesis potential of carbohydrate active enzymes and secondary metabolites.</title>
        <authorList>
            <person name="Sorensen T."/>
        </authorList>
    </citation>
    <scope>NUCLEOTIDE SEQUENCE [LARGE SCALE GENOMIC DNA]</scope>
    <source>
        <strain evidence="1 2">CBS 135458</strain>
    </source>
</reference>
<evidence type="ECO:0000313" key="1">
    <source>
        <dbReference type="EMBL" id="KAK8069514.1"/>
    </source>
</evidence>
<proteinExistence type="predicted"/>
<dbReference type="EMBL" id="JAQQWL010000006">
    <property type="protein sequence ID" value="KAK8069514.1"/>
    <property type="molecule type" value="Genomic_DNA"/>
</dbReference>
<protein>
    <submittedName>
        <fullName evidence="1">Uncharacterized protein</fullName>
    </submittedName>
</protein>
<evidence type="ECO:0000313" key="2">
    <source>
        <dbReference type="Proteomes" id="UP001480595"/>
    </source>
</evidence>
<dbReference type="Proteomes" id="UP001480595">
    <property type="component" value="Unassembled WGS sequence"/>
</dbReference>
<dbReference type="RefSeq" id="XP_066716808.1">
    <property type="nucleotide sequence ID" value="XM_066857539.1"/>
</dbReference>
<dbReference type="GeneID" id="92090602"/>
<gene>
    <name evidence="1" type="ORF">PG994_006130</name>
</gene>
<sequence>MLVGKCRVAIAAITAPKLLTSDQNQTCIQQLRDLAAAGNAHKILWLSVYRLFRDYVRCGGEYRFMDESLVSTGSQDVVASLTARAANMAAGN</sequence>
<organism evidence="1 2">
    <name type="scientific">Apiospora phragmitis</name>
    <dbReference type="NCBI Taxonomy" id="2905665"/>
    <lineage>
        <taxon>Eukaryota</taxon>
        <taxon>Fungi</taxon>
        <taxon>Dikarya</taxon>
        <taxon>Ascomycota</taxon>
        <taxon>Pezizomycotina</taxon>
        <taxon>Sordariomycetes</taxon>
        <taxon>Xylariomycetidae</taxon>
        <taxon>Amphisphaeriales</taxon>
        <taxon>Apiosporaceae</taxon>
        <taxon>Apiospora</taxon>
    </lineage>
</organism>
<dbReference type="InterPro" id="IPR042104">
    <property type="entry name" value="PKS_dehydratase_sf"/>
</dbReference>
<accession>A0ABR1VHP9</accession>
<dbReference type="Gene3D" id="3.10.129.110">
    <property type="entry name" value="Polyketide synthase dehydratase"/>
    <property type="match status" value="1"/>
</dbReference>
<comment type="caution">
    <text evidence="1">The sequence shown here is derived from an EMBL/GenBank/DDBJ whole genome shotgun (WGS) entry which is preliminary data.</text>
</comment>